<feature type="domain" description="K Homology" evidence="4">
    <location>
        <begin position="109"/>
        <end position="181"/>
    </location>
</feature>
<evidence type="ECO:0000256" key="2">
    <source>
        <dbReference type="PROSITE-ProRule" id="PRU00117"/>
    </source>
</evidence>
<feature type="compositionally biased region" description="Gly residues" evidence="3">
    <location>
        <begin position="87"/>
        <end position="105"/>
    </location>
</feature>
<evidence type="ECO:0000256" key="1">
    <source>
        <dbReference type="ARBA" id="ARBA00022737"/>
    </source>
</evidence>
<dbReference type="PROSITE" id="PS50084">
    <property type="entry name" value="KH_TYPE_1"/>
    <property type="match status" value="3"/>
</dbReference>
<dbReference type="SUPFAM" id="SSF54791">
    <property type="entry name" value="Eukaryotic type KH-domain (KH-domain type I)"/>
    <property type="match status" value="3"/>
</dbReference>
<keyword evidence="1" id="KW-0677">Repeat</keyword>
<evidence type="ECO:0000256" key="3">
    <source>
        <dbReference type="SAM" id="MobiDB-lite"/>
    </source>
</evidence>
<evidence type="ECO:0000313" key="6">
    <source>
        <dbReference type="Proteomes" id="UP001235939"/>
    </source>
</evidence>
<feature type="region of interest" description="Disordered" evidence="3">
    <location>
        <begin position="187"/>
        <end position="213"/>
    </location>
</feature>
<dbReference type="InterPro" id="IPR036612">
    <property type="entry name" value="KH_dom_type_1_sf"/>
</dbReference>
<feature type="region of interest" description="Disordered" evidence="3">
    <location>
        <begin position="83"/>
        <end position="108"/>
    </location>
</feature>
<organism evidence="5 6">
    <name type="scientific">Cordylochernes scorpioides</name>
    <dbReference type="NCBI Taxonomy" id="51811"/>
    <lineage>
        <taxon>Eukaryota</taxon>
        <taxon>Metazoa</taxon>
        <taxon>Ecdysozoa</taxon>
        <taxon>Arthropoda</taxon>
        <taxon>Chelicerata</taxon>
        <taxon>Arachnida</taxon>
        <taxon>Pseudoscorpiones</taxon>
        <taxon>Cheliferoidea</taxon>
        <taxon>Chernetidae</taxon>
        <taxon>Cordylochernes</taxon>
    </lineage>
</organism>
<accession>A0ABY6KWB5</accession>
<reference evidence="5 6" key="1">
    <citation type="submission" date="2022-01" db="EMBL/GenBank/DDBJ databases">
        <title>A chromosomal length assembly of Cordylochernes scorpioides.</title>
        <authorList>
            <person name="Zeh D."/>
            <person name="Zeh J."/>
        </authorList>
    </citation>
    <scope>NUCLEOTIDE SEQUENCE [LARGE SCALE GENOMIC DNA]</scope>
    <source>
        <strain evidence="5">IN4F17</strain>
        <tissue evidence="5">Whole Body</tissue>
    </source>
</reference>
<dbReference type="Proteomes" id="UP001235939">
    <property type="component" value="Chromosome 10"/>
</dbReference>
<sequence length="286" mass="30388">MGGSSSGNLSNVVVDEWKVPDHMVGLIIGRGGEQINRIQAESGCKVQMAAASEGSSERTCTLTGTQQAIEKCKELLAQIINGESRGPRGGGMGGSRFGGRNGGGPNNSSEHTLEMMIPAGKAGLVIGKGGETIRNLQNQAGVKMVIVQGGNDGNNIDKPLKITGEPQQCEYAKQLVMDLLAEKDMDRGQGGGRGRGTFEGNRPGFGRGRGRDDVQEHRLNVPANQCGRIIGKGGDYIRYISQTSGAHIELSRGPQPSPTEKTFIIRGNPQQIDHAQHLIHEKINDS</sequence>
<evidence type="ECO:0000313" key="5">
    <source>
        <dbReference type="EMBL" id="UYV72983.1"/>
    </source>
</evidence>
<keyword evidence="2" id="KW-0694">RNA-binding</keyword>
<feature type="domain" description="K Homology" evidence="4">
    <location>
        <begin position="213"/>
        <end position="284"/>
    </location>
</feature>
<dbReference type="InterPro" id="IPR004088">
    <property type="entry name" value="KH_dom_type_1"/>
</dbReference>
<dbReference type="CDD" id="cd22396">
    <property type="entry name" value="KH-I_FUBP_rpt1"/>
    <property type="match status" value="1"/>
</dbReference>
<dbReference type="CDD" id="cd22397">
    <property type="entry name" value="KH-I_FUBP_rpt2"/>
    <property type="match status" value="1"/>
</dbReference>
<feature type="compositionally biased region" description="Gly residues" evidence="3">
    <location>
        <begin position="188"/>
        <end position="207"/>
    </location>
</feature>
<proteinExistence type="predicted"/>
<gene>
    <name evidence="5" type="ORF">LAZ67_10001393</name>
</gene>
<dbReference type="PANTHER" id="PTHR10288">
    <property type="entry name" value="KH DOMAIN CONTAINING RNA BINDING PROTEIN"/>
    <property type="match status" value="1"/>
</dbReference>
<keyword evidence="6" id="KW-1185">Reference proteome</keyword>
<feature type="domain" description="K Homology" evidence="4">
    <location>
        <begin position="11"/>
        <end position="81"/>
    </location>
</feature>
<name>A0ABY6KWB5_9ARAC</name>
<dbReference type="EMBL" id="CP092872">
    <property type="protein sequence ID" value="UYV72983.1"/>
    <property type="molecule type" value="Genomic_DNA"/>
</dbReference>
<dbReference type="Gene3D" id="3.30.1370.10">
    <property type="entry name" value="K Homology domain, type 1"/>
    <property type="match status" value="3"/>
</dbReference>
<protein>
    <submittedName>
        <fullName evidence="5">FUBP3</fullName>
    </submittedName>
</protein>
<dbReference type="InterPro" id="IPR004087">
    <property type="entry name" value="KH_dom"/>
</dbReference>
<evidence type="ECO:0000259" key="4">
    <source>
        <dbReference type="SMART" id="SM00322"/>
    </source>
</evidence>
<dbReference type="Pfam" id="PF00013">
    <property type="entry name" value="KH_1"/>
    <property type="match status" value="3"/>
</dbReference>
<feature type="non-terminal residue" evidence="5">
    <location>
        <position position="1"/>
    </location>
</feature>
<dbReference type="SMART" id="SM00322">
    <property type="entry name" value="KH"/>
    <property type="match status" value="3"/>
</dbReference>